<dbReference type="EMBL" id="JABVED010000007">
    <property type="protein sequence ID" value="MBC6448239.1"/>
    <property type="molecule type" value="Genomic_DNA"/>
</dbReference>
<accession>A0ABR7L6H3</accession>
<keyword evidence="2" id="KW-1185">Reference proteome</keyword>
<proteinExistence type="predicted"/>
<protein>
    <submittedName>
        <fullName evidence="1">Uncharacterized protein</fullName>
    </submittedName>
</protein>
<evidence type="ECO:0000313" key="2">
    <source>
        <dbReference type="Proteomes" id="UP000734823"/>
    </source>
</evidence>
<reference evidence="1 2" key="1">
    <citation type="submission" date="2020-06" db="EMBL/GenBank/DDBJ databases">
        <title>Actinokineospora xiongansis sp. nov., isolated from soil of Baiyangdian.</title>
        <authorList>
            <person name="Zhang X."/>
        </authorList>
    </citation>
    <scope>NUCLEOTIDE SEQUENCE [LARGE SCALE GENOMIC DNA]</scope>
    <source>
        <strain evidence="1 2">HBU206404</strain>
    </source>
</reference>
<sequence>MPAYNTVTAERPAVCPVCGLEQLRDVQFTFGETWQLAYRVGDRIKWGANDSGEPGHPRVGVAGYGEDCVRCGAVDPVERYDIVIADDVIASVTPADGSVRYGPDDWTVLA</sequence>
<comment type="caution">
    <text evidence="1">The sequence shown here is derived from an EMBL/GenBank/DDBJ whole genome shotgun (WGS) entry which is preliminary data.</text>
</comment>
<evidence type="ECO:0000313" key="1">
    <source>
        <dbReference type="EMBL" id="MBC6448239.1"/>
    </source>
</evidence>
<gene>
    <name evidence="1" type="ORF">GPZ80_13790</name>
</gene>
<organism evidence="1 2">
    <name type="scientific">Actinokineospora xionganensis</name>
    <dbReference type="NCBI Taxonomy" id="2684470"/>
    <lineage>
        <taxon>Bacteria</taxon>
        <taxon>Bacillati</taxon>
        <taxon>Actinomycetota</taxon>
        <taxon>Actinomycetes</taxon>
        <taxon>Pseudonocardiales</taxon>
        <taxon>Pseudonocardiaceae</taxon>
        <taxon>Actinokineospora</taxon>
    </lineage>
</organism>
<dbReference type="Proteomes" id="UP000734823">
    <property type="component" value="Unassembled WGS sequence"/>
</dbReference>
<name>A0ABR7L6H3_9PSEU</name>
<dbReference type="RefSeq" id="WP_187220741.1">
    <property type="nucleotide sequence ID" value="NZ_JABVED010000007.1"/>
</dbReference>